<dbReference type="RefSeq" id="WP_139715021.1">
    <property type="nucleotide sequence ID" value="NZ_CP040871.1"/>
</dbReference>
<evidence type="ECO:0000256" key="6">
    <source>
        <dbReference type="ARBA" id="ARBA00023277"/>
    </source>
</evidence>
<sequence>MTAPNFPEGFLWGAATAAHQIEGSPLADGAGPSIWTRFAHTPGMMLNGDTGDVACDHYHRWKEDVALMKQLGLKAYRFSVSWSRILPEGTGRVNQAGIDFYSNLVDELLANGIEPLLTLYHWDLPAALDDRGGWLNPEIADWFADYARVLYRALDGRVKKWVTLNEPWVVTDGGYLHGVLAPGHRSKYEAPIASHNLMRAHGAAVKAYREIGKHEIGLVVNIEPKYPATESTEDAAAVRRAHAYMNEQYLHPALLGHYPPELKDIFGDAWPEWPAADYDLIRQKLDFVGINYYTRSVTKAAESYPLNTGVVRQPLGTYTETGWEVFPQGLTDLLLWFKNTYGDLPLYITENGAAFFDPPAAMVDDDGNRRIKDPLRMDYLRKHLSAIHDAIRQGVDVRGYMLWSLLDNLEWSLGYSKRFGMIHVNYVTQQRTPKDSALWYSKVIASNGASLADPLPY</sequence>
<dbReference type="PRINTS" id="PR00131">
    <property type="entry name" value="GLHYDRLASE1"/>
</dbReference>
<accession>A0A5B7ZNK7</accession>
<keyword evidence="8" id="KW-0624">Polysaccharide degradation</keyword>
<dbReference type="GO" id="GO:0008422">
    <property type="term" value="F:beta-glucosidase activity"/>
    <property type="evidence" value="ECO:0007669"/>
    <property type="project" value="UniProtKB-EC"/>
</dbReference>
<dbReference type="InterPro" id="IPR017736">
    <property type="entry name" value="Glyco_hydro_1_beta-glucosidase"/>
</dbReference>
<proteinExistence type="inferred from homology"/>
<dbReference type="EC" id="3.2.1.21" evidence="3 12"/>
<dbReference type="Pfam" id="PF00232">
    <property type="entry name" value="Glyco_hydro_1"/>
    <property type="match status" value="1"/>
</dbReference>
<feature type="active site" description="Proton donor" evidence="9">
    <location>
        <position position="166"/>
    </location>
</feature>
<dbReference type="OrthoDB" id="9765195at2"/>
<comment type="similarity">
    <text evidence="2 12">Belongs to the glycosyl hydrolase 1 family.</text>
</comment>
<gene>
    <name evidence="13" type="ORF">FHQ07_01520</name>
</gene>
<evidence type="ECO:0000256" key="4">
    <source>
        <dbReference type="ARBA" id="ARBA00022801"/>
    </source>
</evidence>
<evidence type="ECO:0000256" key="10">
    <source>
        <dbReference type="PIRSR" id="PIRSR617736-2"/>
    </source>
</evidence>
<feature type="binding site" evidence="10">
    <location>
        <begin position="410"/>
        <end position="411"/>
    </location>
    <ligand>
        <name>substrate</name>
    </ligand>
</feature>
<evidence type="ECO:0000256" key="7">
    <source>
        <dbReference type="ARBA" id="ARBA00023295"/>
    </source>
</evidence>
<evidence type="ECO:0000256" key="1">
    <source>
        <dbReference type="ARBA" id="ARBA00000448"/>
    </source>
</evidence>
<evidence type="ECO:0000256" key="11">
    <source>
        <dbReference type="PROSITE-ProRule" id="PRU10055"/>
    </source>
</evidence>
<dbReference type="PROSITE" id="PS00572">
    <property type="entry name" value="GLYCOSYL_HYDROL_F1_1"/>
    <property type="match status" value="1"/>
</dbReference>
<dbReference type="EMBL" id="CP040871">
    <property type="protein sequence ID" value="QDA56093.1"/>
    <property type="molecule type" value="Genomic_DNA"/>
</dbReference>
<keyword evidence="4 12" id="KW-0378">Hydrolase</keyword>
<dbReference type="Proteomes" id="UP000308149">
    <property type="component" value="Chromosome"/>
</dbReference>
<dbReference type="GO" id="GO:0005829">
    <property type="term" value="C:cytosol"/>
    <property type="evidence" value="ECO:0007669"/>
    <property type="project" value="TreeGrafter"/>
</dbReference>
<evidence type="ECO:0000256" key="9">
    <source>
        <dbReference type="PIRSR" id="PIRSR617736-1"/>
    </source>
</evidence>
<dbReference type="InterPro" id="IPR018120">
    <property type="entry name" value="Glyco_hydro_1_AS"/>
</dbReference>
<dbReference type="KEGG" id="thes:FHQ07_01520"/>
<dbReference type="PROSITE" id="PS00653">
    <property type="entry name" value="GLYCOSYL_HYDROL_F1_2"/>
    <property type="match status" value="1"/>
</dbReference>
<evidence type="ECO:0000256" key="2">
    <source>
        <dbReference type="ARBA" id="ARBA00010838"/>
    </source>
</evidence>
<dbReference type="GO" id="GO:0030245">
    <property type="term" value="P:cellulose catabolic process"/>
    <property type="evidence" value="ECO:0007669"/>
    <property type="project" value="UniProtKB-KW"/>
</dbReference>
<evidence type="ECO:0000256" key="5">
    <source>
        <dbReference type="ARBA" id="ARBA00023001"/>
    </source>
</evidence>
<dbReference type="AlphaFoldDB" id="A0A5B7ZNK7"/>
<keyword evidence="7 12" id="KW-0326">Glycosidase</keyword>
<feature type="binding site" evidence="10">
    <location>
        <position position="293"/>
    </location>
    <ligand>
        <name>substrate</name>
    </ligand>
</feature>
<evidence type="ECO:0000256" key="12">
    <source>
        <dbReference type="RuleBase" id="RU361175"/>
    </source>
</evidence>
<keyword evidence="14" id="KW-1185">Reference proteome</keyword>
<keyword evidence="5" id="KW-0136">Cellulose degradation</keyword>
<feature type="binding site" evidence="10">
    <location>
        <position position="121"/>
    </location>
    <ligand>
        <name>substrate</name>
    </ligand>
</feature>
<dbReference type="FunFam" id="3.20.20.80:FF:000004">
    <property type="entry name" value="Beta-glucosidase 6-phospho-beta-glucosidase"/>
    <property type="match status" value="1"/>
</dbReference>
<protein>
    <recommendedName>
        <fullName evidence="3 12">Beta-glucosidase</fullName>
        <ecNumber evidence="3 12">3.2.1.21</ecNumber>
    </recommendedName>
</protein>
<name>A0A5B7ZNK7_9GAMM</name>
<feature type="binding site" evidence="10">
    <location>
        <position position="165"/>
    </location>
    <ligand>
        <name>substrate</name>
    </ligand>
</feature>
<feature type="active site" description="Nucleophile" evidence="9 11">
    <location>
        <position position="350"/>
    </location>
</feature>
<evidence type="ECO:0000256" key="3">
    <source>
        <dbReference type="ARBA" id="ARBA00012744"/>
    </source>
</evidence>
<organism evidence="13 14">
    <name type="scientific">Thermomonas aquatica</name>
    <dbReference type="NCBI Taxonomy" id="2202149"/>
    <lineage>
        <taxon>Bacteria</taxon>
        <taxon>Pseudomonadati</taxon>
        <taxon>Pseudomonadota</taxon>
        <taxon>Gammaproteobacteria</taxon>
        <taxon>Lysobacterales</taxon>
        <taxon>Lysobacteraceae</taxon>
        <taxon>Thermomonas</taxon>
    </lineage>
</organism>
<dbReference type="Gene3D" id="3.20.20.80">
    <property type="entry name" value="Glycosidases"/>
    <property type="match status" value="1"/>
</dbReference>
<comment type="catalytic activity">
    <reaction evidence="1 12">
        <text>Hydrolysis of terminal, non-reducing beta-D-glucosyl residues with release of beta-D-glucose.</text>
        <dbReference type="EC" id="3.2.1.21"/>
    </reaction>
</comment>
<dbReference type="PANTHER" id="PTHR10353:SF36">
    <property type="entry name" value="LP05116P"/>
    <property type="match status" value="1"/>
</dbReference>
<feature type="binding site" evidence="10">
    <location>
        <position position="403"/>
    </location>
    <ligand>
        <name>substrate</name>
    </ligand>
</feature>
<evidence type="ECO:0000256" key="8">
    <source>
        <dbReference type="ARBA" id="ARBA00023326"/>
    </source>
</evidence>
<dbReference type="PANTHER" id="PTHR10353">
    <property type="entry name" value="GLYCOSYL HYDROLASE"/>
    <property type="match status" value="1"/>
</dbReference>
<keyword evidence="6" id="KW-0119">Carbohydrate metabolism</keyword>
<evidence type="ECO:0000313" key="13">
    <source>
        <dbReference type="EMBL" id="QDA56093.1"/>
    </source>
</evidence>
<dbReference type="NCBIfam" id="TIGR03356">
    <property type="entry name" value="BGL"/>
    <property type="match status" value="1"/>
</dbReference>
<evidence type="ECO:0000313" key="14">
    <source>
        <dbReference type="Proteomes" id="UP000308149"/>
    </source>
</evidence>
<dbReference type="InterPro" id="IPR017853">
    <property type="entry name" value="GH"/>
</dbReference>
<feature type="binding site" evidence="10">
    <location>
        <position position="20"/>
    </location>
    <ligand>
        <name>substrate</name>
    </ligand>
</feature>
<dbReference type="InterPro" id="IPR001360">
    <property type="entry name" value="Glyco_hydro_1"/>
</dbReference>
<dbReference type="SUPFAM" id="SSF51445">
    <property type="entry name" value="(Trans)glycosidases"/>
    <property type="match status" value="1"/>
</dbReference>
<dbReference type="InterPro" id="IPR033132">
    <property type="entry name" value="GH_1_N_CS"/>
</dbReference>
<reference evidence="13 14" key="1">
    <citation type="submission" date="2019-06" db="EMBL/GenBank/DDBJ databases">
        <title>Thermomonas aquatica sp. nov., isolated from an industrial wastewater treatment plant.</title>
        <authorList>
            <person name="Jeon J.H."/>
            <person name="Park D.-S."/>
        </authorList>
    </citation>
    <scope>NUCLEOTIDE SEQUENCE [LARGE SCALE GENOMIC DNA]</scope>
    <source>
        <strain evidence="13 14">SY21</strain>
    </source>
</reference>